<sequence length="220" mass="24700">MANIDDRSQGSKAKISISGVESTALANARNDFFARFETHDFSVQIKDVRSSLHPVQKVEICHEQVVELFQRVHIRKASGPDGICGRTLHFCAHQLGGIFQHLFQRSMDSLSIPAAWKLSTIVPVPKIVSARHLNDFRPVALTSLVMKVFETIIKALTLQATNNCLDPLQFAYQSKRSINDANLFILHTLLKHLENPQAHARLLFVDFSSAFNTTLLHYPS</sequence>
<dbReference type="EMBL" id="PZQS01000011">
    <property type="protein sequence ID" value="PVD22618.1"/>
    <property type="molecule type" value="Genomic_DNA"/>
</dbReference>
<evidence type="ECO:0000313" key="1">
    <source>
        <dbReference type="EMBL" id="PVD22618.1"/>
    </source>
</evidence>
<dbReference type="PANTHER" id="PTHR47510:SF3">
    <property type="entry name" value="ENDO_EXONUCLEASE_PHOSPHATASE DOMAIN-CONTAINING PROTEIN"/>
    <property type="match status" value="1"/>
</dbReference>
<dbReference type="OrthoDB" id="6156484at2759"/>
<accession>A0A2T7NN70</accession>
<protein>
    <submittedName>
        <fullName evidence="1">Uncharacterized protein</fullName>
    </submittedName>
</protein>
<gene>
    <name evidence="1" type="ORF">C0Q70_18438</name>
</gene>
<evidence type="ECO:0000313" key="2">
    <source>
        <dbReference type="Proteomes" id="UP000245119"/>
    </source>
</evidence>
<organism evidence="1 2">
    <name type="scientific">Pomacea canaliculata</name>
    <name type="common">Golden apple snail</name>
    <dbReference type="NCBI Taxonomy" id="400727"/>
    <lineage>
        <taxon>Eukaryota</taxon>
        <taxon>Metazoa</taxon>
        <taxon>Spiralia</taxon>
        <taxon>Lophotrochozoa</taxon>
        <taxon>Mollusca</taxon>
        <taxon>Gastropoda</taxon>
        <taxon>Caenogastropoda</taxon>
        <taxon>Architaenioglossa</taxon>
        <taxon>Ampullarioidea</taxon>
        <taxon>Ampullariidae</taxon>
        <taxon>Pomacea</taxon>
    </lineage>
</organism>
<dbReference type="AlphaFoldDB" id="A0A2T7NN70"/>
<reference evidence="1 2" key="1">
    <citation type="submission" date="2018-04" db="EMBL/GenBank/DDBJ databases">
        <title>The genome of golden apple snail Pomacea canaliculata provides insight into stress tolerance and invasive adaptation.</title>
        <authorList>
            <person name="Liu C."/>
            <person name="Liu B."/>
            <person name="Ren Y."/>
            <person name="Zhang Y."/>
            <person name="Wang H."/>
            <person name="Li S."/>
            <person name="Jiang F."/>
            <person name="Yin L."/>
            <person name="Zhang G."/>
            <person name="Qian W."/>
            <person name="Fan W."/>
        </authorList>
    </citation>
    <scope>NUCLEOTIDE SEQUENCE [LARGE SCALE GENOMIC DNA]</scope>
    <source>
        <strain evidence="1">SZHN2017</strain>
        <tissue evidence="1">Muscle</tissue>
    </source>
</reference>
<dbReference type="Proteomes" id="UP000245119">
    <property type="component" value="Linkage Group LG11"/>
</dbReference>
<dbReference type="PANTHER" id="PTHR47510">
    <property type="entry name" value="REVERSE TRANSCRIPTASE DOMAIN-CONTAINING PROTEIN"/>
    <property type="match status" value="1"/>
</dbReference>
<comment type="caution">
    <text evidence="1">The sequence shown here is derived from an EMBL/GenBank/DDBJ whole genome shotgun (WGS) entry which is preliminary data.</text>
</comment>
<name>A0A2T7NN70_POMCA</name>
<keyword evidence="2" id="KW-1185">Reference proteome</keyword>
<proteinExistence type="predicted"/>
<dbReference type="STRING" id="400727.A0A2T7NN70"/>